<dbReference type="InterPro" id="IPR001563">
    <property type="entry name" value="Peptidase_S10"/>
</dbReference>
<keyword evidence="9" id="KW-1185">Reference proteome</keyword>
<dbReference type="GO" id="GO:0004185">
    <property type="term" value="F:serine-type carboxypeptidase activity"/>
    <property type="evidence" value="ECO:0007669"/>
    <property type="project" value="UniProtKB-UniRule"/>
</dbReference>
<keyword evidence="6" id="KW-0325">Glycoprotein</keyword>
<dbReference type="InterPro" id="IPR018202">
    <property type="entry name" value="Ser_caboxypep_ser_AS"/>
</dbReference>
<proteinExistence type="inferred from homology"/>
<dbReference type="PRINTS" id="PR00724">
    <property type="entry name" value="CRBOXYPTASEC"/>
</dbReference>
<feature type="signal peptide" evidence="7">
    <location>
        <begin position="1"/>
        <end position="19"/>
    </location>
</feature>
<comment type="caution">
    <text evidence="8">The sequence shown here is derived from an EMBL/GenBank/DDBJ whole genome shotgun (WGS) entry which is preliminary data.</text>
</comment>
<evidence type="ECO:0000256" key="6">
    <source>
        <dbReference type="ARBA" id="ARBA00023180"/>
    </source>
</evidence>
<feature type="chain" id="PRO_5043094333" description="Carboxypeptidase" evidence="7">
    <location>
        <begin position="20"/>
        <end position="513"/>
    </location>
</feature>
<dbReference type="Pfam" id="PF00450">
    <property type="entry name" value="Peptidase_S10"/>
    <property type="match status" value="1"/>
</dbReference>
<dbReference type="PANTHER" id="PTHR11802:SF472">
    <property type="entry name" value="SERINE CARBOXYPEPTIDASE CPVL-RELATED"/>
    <property type="match status" value="1"/>
</dbReference>
<evidence type="ECO:0000256" key="4">
    <source>
        <dbReference type="ARBA" id="ARBA00022729"/>
    </source>
</evidence>
<evidence type="ECO:0000256" key="3">
    <source>
        <dbReference type="ARBA" id="ARBA00022670"/>
    </source>
</evidence>
<evidence type="ECO:0000256" key="1">
    <source>
        <dbReference type="ARBA" id="ARBA00009431"/>
    </source>
</evidence>
<keyword evidence="2 7" id="KW-0121">Carboxypeptidase</keyword>
<evidence type="ECO:0000256" key="5">
    <source>
        <dbReference type="ARBA" id="ARBA00022801"/>
    </source>
</evidence>
<evidence type="ECO:0000313" key="8">
    <source>
        <dbReference type="EMBL" id="CAH7683472.1"/>
    </source>
</evidence>
<dbReference type="PANTHER" id="PTHR11802">
    <property type="entry name" value="SERINE PROTEASE FAMILY S10 SERINE CARBOXYPEPTIDASE"/>
    <property type="match status" value="1"/>
</dbReference>
<dbReference type="Gene3D" id="3.40.50.1820">
    <property type="entry name" value="alpha/beta hydrolase"/>
    <property type="match status" value="1"/>
</dbReference>
<accession>A0AAV0BBB1</accession>
<reference evidence="8" key="1">
    <citation type="submission" date="2022-06" db="EMBL/GenBank/DDBJ databases">
        <authorList>
            <consortium name="SYNGENTA / RWTH Aachen University"/>
        </authorList>
    </citation>
    <scope>NUCLEOTIDE SEQUENCE</scope>
</reference>
<dbReference type="EC" id="3.4.16.-" evidence="7"/>
<dbReference type="SUPFAM" id="SSF53474">
    <property type="entry name" value="alpha/beta-Hydrolases"/>
    <property type="match status" value="1"/>
</dbReference>
<sequence>MRSVLIALIFVLVRHHVSKVSLGPDEPYEIIPSGSDSHLVDLSAFPFPWRENLPHLGPSYAGLESIRKAWDYEASLFYWFFPCQAKNDAPLLVWLQGGPLASSMIGLFYELGPLRVNFRSKDIKLTHDRQNLTIKDFQLSYNPYSWSKLFNIVFVDQPVGTGYSFVKSTNNKSNSSFNEFDHARKLGWPIDKGSLSSYSITSDGSNDYKNGYVTNQHGVSKDFIIFLKKFYRRFPSMRDVGLTISSESYGGKYVPSISNEILSYNLAQKDPSERIPLKSFTIGNQWTDPFSQMATNPSQLLFFGLISPQQLEIANKMVKRSQEMIDQERWLDALDIRMNMFDLLSNFTGDIDWFDVRLKNKHLNQSPMNQFLRLKEVKKLLHVPTDQKFGKDQGMMDIFNGDIMKSTKHLFPRLFKNYKVLLYQGNMDLRDGVVSNDAWLSHLNWTGLDGFNKSPRKIWISANTGEIHGYVNQFENLTRVVLLGCGHRVPADDGCPESSLEMIKLHIEQNSFI</sequence>
<gene>
    <name evidence="8" type="ORF">PPACK8108_LOCUS17004</name>
</gene>
<protein>
    <recommendedName>
        <fullName evidence="7">Carboxypeptidase</fullName>
        <ecNumber evidence="7">3.4.16.-</ecNumber>
    </recommendedName>
</protein>
<keyword evidence="4 7" id="KW-0732">Signal</keyword>
<dbReference type="GO" id="GO:0006508">
    <property type="term" value="P:proteolysis"/>
    <property type="evidence" value="ECO:0007669"/>
    <property type="project" value="UniProtKB-KW"/>
</dbReference>
<dbReference type="EMBL" id="CALTRL010004703">
    <property type="protein sequence ID" value="CAH7683472.1"/>
    <property type="molecule type" value="Genomic_DNA"/>
</dbReference>
<comment type="similarity">
    <text evidence="1 7">Belongs to the peptidase S10 family.</text>
</comment>
<keyword evidence="5 7" id="KW-0378">Hydrolase</keyword>
<dbReference type="AlphaFoldDB" id="A0AAV0BBB1"/>
<name>A0AAV0BBB1_PHAPC</name>
<keyword evidence="3 7" id="KW-0645">Protease</keyword>
<evidence type="ECO:0000256" key="2">
    <source>
        <dbReference type="ARBA" id="ARBA00022645"/>
    </source>
</evidence>
<dbReference type="PROSITE" id="PS00131">
    <property type="entry name" value="CARBOXYPEPT_SER_SER"/>
    <property type="match status" value="1"/>
</dbReference>
<dbReference type="Proteomes" id="UP001153365">
    <property type="component" value="Unassembled WGS sequence"/>
</dbReference>
<evidence type="ECO:0000256" key="7">
    <source>
        <dbReference type="RuleBase" id="RU361156"/>
    </source>
</evidence>
<evidence type="ECO:0000313" key="9">
    <source>
        <dbReference type="Proteomes" id="UP001153365"/>
    </source>
</evidence>
<organism evidence="8 9">
    <name type="scientific">Phakopsora pachyrhizi</name>
    <name type="common">Asian soybean rust disease fungus</name>
    <dbReference type="NCBI Taxonomy" id="170000"/>
    <lineage>
        <taxon>Eukaryota</taxon>
        <taxon>Fungi</taxon>
        <taxon>Dikarya</taxon>
        <taxon>Basidiomycota</taxon>
        <taxon>Pucciniomycotina</taxon>
        <taxon>Pucciniomycetes</taxon>
        <taxon>Pucciniales</taxon>
        <taxon>Phakopsoraceae</taxon>
        <taxon>Phakopsora</taxon>
    </lineage>
</organism>
<dbReference type="InterPro" id="IPR029058">
    <property type="entry name" value="AB_hydrolase_fold"/>
</dbReference>